<comment type="catalytic activity">
    <reaction evidence="14 15">
        <text>N-succinyl-(2S,6S)-2,6-diaminopimelate + H2O = (2S,6S)-2,6-diaminopimelate + succinate</text>
        <dbReference type="Rhea" id="RHEA:22608"/>
        <dbReference type="ChEBI" id="CHEBI:15377"/>
        <dbReference type="ChEBI" id="CHEBI:30031"/>
        <dbReference type="ChEBI" id="CHEBI:57609"/>
        <dbReference type="ChEBI" id="CHEBI:58087"/>
        <dbReference type="EC" id="3.5.1.18"/>
    </reaction>
</comment>
<protein>
    <recommendedName>
        <fullName evidence="5 15">Succinyl-diaminopimelate desuccinylase</fullName>
        <shortName evidence="15">SDAP desuccinylase</shortName>
        <ecNumber evidence="4 15">3.5.1.18</ecNumber>
    </recommendedName>
    <alternativeName>
        <fullName evidence="13 15">N-succinyl-LL-2,6-diaminoheptanedioate amidohydrolase</fullName>
    </alternativeName>
</protein>
<sequence>MIDPVKLAQHLLRIPSITPEDGGCQELIASHLEELDFSCERMPFGEVKNLWATRRRTGPMLVFAGHTDVVPPGPVEDWTHPPFEAVIEGDKLYARGAADMKGSIACFIAATTRFLHDFPDTPLSLGYLITSDEEGPAVDGTAAVLRELGTRNERFEYCLVGEPSSVKRVGDEIKNGRRGSLSGELTIHGVQGHIAYPHLAENPVHRFAPALQALVSEVWDEGNEDFPPTSFQISNIHAGTGATNVIPGHLQVSFNFRFSTEQTPESLKQRVHAILDEHGLKHDLDWSLSGLPFLTQRDGTLVRHVRKAIESVTGQMPSLSTGGGTSDGRFIAQTGAQVIELGPLNATIHKVDEHVAVDDLRILTEIYYQLLVNFHTDLMEQTG</sequence>
<evidence type="ECO:0000256" key="11">
    <source>
        <dbReference type="ARBA" id="ARBA00023154"/>
    </source>
</evidence>
<evidence type="ECO:0000256" key="4">
    <source>
        <dbReference type="ARBA" id="ARBA00011921"/>
    </source>
</evidence>
<feature type="binding site" evidence="15">
    <location>
        <position position="99"/>
    </location>
    <ligand>
        <name>Zn(2+)</name>
        <dbReference type="ChEBI" id="CHEBI:29105"/>
        <label>1</label>
    </ligand>
</feature>
<evidence type="ECO:0000256" key="14">
    <source>
        <dbReference type="ARBA" id="ARBA00051301"/>
    </source>
</evidence>
<comment type="pathway">
    <text evidence="1 15">Amino-acid biosynthesis; L-lysine biosynthesis via DAP pathway; LL-2,6-diaminopimelate from (S)-tetrahydrodipicolinate (succinylase route): step 3/3.</text>
</comment>
<dbReference type="EMBL" id="FSRE01000002">
    <property type="protein sequence ID" value="SIN87121.1"/>
    <property type="molecule type" value="Genomic_DNA"/>
</dbReference>
<evidence type="ECO:0000256" key="5">
    <source>
        <dbReference type="ARBA" id="ARBA00022391"/>
    </source>
</evidence>
<dbReference type="GO" id="GO:0006526">
    <property type="term" value="P:L-arginine biosynthetic process"/>
    <property type="evidence" value="ECO:0007669"/>
    <property type="project" value="TreeGrafter"/>
</dbReference>
<dbReference type="NCBIfam" id="TIGR01246">
    <property type="entry name" value="dapE_proteo"/>
    <property type="match status" value="1"/>
</dbReference>
<comment type="function">
    <text evidence="15">Catalyzes the hydrolysis of N-succinyl-L,L-diaminopimelic acid (SDAP), forming succinate and LL-2,6-diaminopimelate (DAP), an intermediate involved in the bacterial biosynthesis of lysine and meso-diaminopimelic acid, an essential component of bacterial cell walls.</text>
</comment>
<dbReference type="EC" id="3.5.1.18" evidence="4 15"/>
<keyword evidence="6 15" id="KW-0028">Amino-acid biosynthesis</keyword>
<comment type="subunit">
    <text evidence="3 15">Homodimer.</text>
</comment>
<dbReference type="NCBIfam" id="NF009557">
    <property type="entry name" value="PRK13009.1"/>
    <property type="match status" value="1"/>
</dbReference>
<dbReference type="PANTHER" id="PTHR43808">
    <property type="entry name" value="ACETYLORNITHINE DEACETYLASE"/>
    <property type="match status" value="1"/>
</dbReference>
<comment type="similarity">
    <text evidence="2 15">Belongs to the peptidase M20A family. DapE subfamily.</text>
</comment>
<proteinExistence type="inferred from homology"/>
<gene>
    <name evidence="15" type="primary">dapE</name>
    <name evidence="17" type="ORF">SAMN05443662_0795</name>
</gene>
<dbReference type="Pfam" id="PF01546">
    <property type="entry name" value="Peptidase_M20"/>
    <property type="match status" value="1"/>
</dbReference>
<dbReference type="SUPFAM" id="SSF55031">
    <property type="entry name" value="Bacterial exopeptidase dimerisation domain"/>
    <property type="match status" value="1"/>
</dbReference>
<organism evidence="17 18">
    <name type="scientific">Sulfurivirga caldicuralii</name>
    <dbReference type="NCBI Taxonomy" id="364032"/>
    <lineage>
        <taxon>Bacteria</taxon>
        <taxon>Pseudomonadati</taxon>
        <taxon>Pseudomonadota</taxon>
        <taxon>Gammaproteobacteria</taxon>
        <taxon>Thiotrichales</taxon>
        <taxon>Piscirickettsiaceae</taxon>
        <taxon>Sulfurivirga</taxon>
    </lineage>
</organism>
<dbReference type="GO" id="GO:0050897">
    <property type="term" value="F:cobalt ion binding"/>
    <property type="evidence" value="ECO:0007669"/>
    <property type="project" value="UniProtKB-UniRule"/>
</dbReference>
<evidence type="ECO:0000256" key="6">
    <source>
        <dbReference type="ARBA" id="ARBA00022605"/>
    </source>
</evidence>
<dbReference type="Proteomes" id="UP000198461">
    <property type="component" value="Unassembled WGS sequence"/>
</dbReference>
<dbReference type="SUPFAM" id="SSF53187">
    <property type="entry name" value="Zn-dependent exopeptidases"/>
    <property type="match status" value="1"/>
</dbReference>
<feature type="binding site" evidence="15">
    <location>
        <position position="349"/>
    </location>
    <ligand>
        <name>Zn(2+)</name>
        <dbReference type="ChEBI" id="CHEBI:29105"/>
        <label>2</label>
    </ligand>
</feature>
<dbReference type="InterPro" id="IPR002933">
    <property type="entry name" value="Peptidase_M20"/>
</dbReference>
<feature type="binding site" evidence="15">
    <location>
        <position position="134"/>
    </location>
    <ligand>
        <name>Zn(2+)</name>
        <dbReference type="ChEBI" id="CHEBI:29105"/>
        <label>2</label>
    </ligand>
</feature>
<dbReference type="InterPro" id="IPR036264">
    <property type="entry name" value="Bact_exopeptidase_dim_dom"/>
</dbReference>
<evidence type="ECO:0000259" key="16">
    <source>
        <dbReference type="Pfam" id="PF07687"/>
    </source>
</evidence>
<keyword evidence="7 15" id="KW-0479">Metal-binding</keyword>
<feature type="active site" description="Proton acceptor" evidence="15">
    <location>
        <position position="133"/>
    </location>
</feature>
<feature type="binding site" evidence="15">
    <location>
        <position position="162"/>
    </location>
    <ligand>
        <name>Zn(2+)</name>
        <dbReference type="ChEBI" id="CHEBI:29105"/>
        <label>1</label>
    </ligand>
</feature>
<dbReference type="STRING" id="364032.SAMN05443662_0795"/>
<evidence type="ECO:0000256" key="3">
    <source>
        <dbReference type="ARBA" id="ARBA00011738"/>
    </source>
</evidence>
<feature type="domain" description="Peptidase M20 dimerisation" evidence="16">
    <location>
        <begin position="175"/>
        <end position="282"/>
    </location>
</feature>
<dbReference type="Gene3D" id="1.10.150.900">
    <property type="match status" value="1"/>
</dbReference>
<evidence type="ECO:0000256" key="15">
    <source>
        <dbReference type="HAMAP-Rule" id="MF_01690"/>
    </source>
</evidence>
<dbReference type="Pfam" id="PF07687">
    <property type="entry name" value="M20_dimer"/>
    <property type="match status" value="1"/>
</dbReference>
<dbReference type="InterPro" id="IPR050072">
    <property type="entry name" value="Peptidase_M20A"/>
</dbReference>
<dbReference type="GO" id="GO:0008270">
    <property type="term" value="F:zinc ion binding"/>
    <property type="evidence" value="ECO:0007669"/>
    <property type="project" value="UniProtKB-UniRule"/>
</dbReference>
<comment type="cofactor">
    <cofactor evidence="15">
        <name>Zn(2+)</name>
        <dbReference type="ChEBI" id="CHEBI:29105"/>
    </cofactor>
    <cofactor evidence="15">
        <name>Co(2+)</name>
        <dbReference type="ChEBI" id="CHEBI:48828"/>
    </cofactor>
    <text evidence="15">Binds 2 Zn(2+) or Co(2+) ions per subunit.</text>
</comment>
<dbReference type="AlphaFoldDB" id="A0A1N6EVZ1"/>
<keyword evidence="18" id="KW-1185">Reference proteome</keyword>
<evidence type="ECO:0000256" key="10">
    <source>
        <dbReference type="ARBA" id="ARBA00022915"/>
    </source>
</evidence>
<evidence type="ECO:0000256" key="13">
    <source>
        <dbReference type="ARBA" id="ARBA00031891"/>
    </source>
</evidence>
<dbReference type="GO" id="GO:0009014">
    <property type="term" value="F:succinyl-diaminopimelate desuccinylase activity"/>
    <property type="evidence" value="ECO:0007669"/>
    <property type="project" value="UniProtKB-UniRule"/>
</dbReference>
<evidence type="ECO:0000256" key="8">
    <source>
        <dbReference type="ARBA" id="ARBA00022801"/>
    </source>
</evidence>
<evidence type="ECO:0000313" key="18">
    <source>
        <dbReference type="Proteomes" id="UP000198461"/>
    </source>
</evidence>
<dbReference type="HAMAP" id="MF_01690">
    <property type="entry name" value="DapE"/>
    <property type="match status" value="1"/>
</dbReference>
<dbReference type="GO" id="GO:0008777">
    <property type="term" value="F:acetylornithine deacetylase activity"/>
    <property type="evidence" value="ECO:0007669"/>
    <property type="project" value="TreeGrafter"/>
</dbReference>
<dbReference type="FunFam" id="3.30.70.360:FF:000011">
    <property type="entry name" value="Succinyl-diaminopimelate desuccinylase"/>
    <property type="match status" value="1"/>
</dbReference>
<evidence type="ECO:0000256" key="7">
    <source>
        <dbReference type="ARBA" id="ARBA00022723"/>
    </source>
</evidence>
<dbReference type="PANTHER" id="PTHR43808:SF31">
    <property type="entry name" value="N-ACETYL-L-CITRULLINE DEACETYLASE"/>
    <property type="match status" value="1"/>
</dbReference>
<evidence type="ECO:0000256" key="1">
    <source>
        <dbReference type="ARBA" id="ARBA00005130"/>
    </source>
</evidence>
<evidence type="ECO:0000313" key="17">
    <source>
        <dbReference type="EMBL" id="SIN87121.1"/>
    </source>
</evidence>
<feature type="binding site" evidence="15">
    <location>
        <position position="99"/>
    </location>
    <ligand>
        <name>Zn(2+)</name>
        <dbReference type="ChEBI" id="CHEBI:29105"/>
        <label>2</label>
    </ligand>
</feature>
<dbReference type="RefSeq" id="WP_074201097.1">
    <property type="nucleotide sequence ID" value="NZ_FSRE01000002.1"/>
</dbReference>
<keyword evidence="10 15" id="KW-0220">Diaminopimelate biosynthesis</keyword>
<dbReference type="InterPro" id="IPR005941">
    <property type="entry name" value="DapE_proteobac"/>
</dbReference>
<dbReference type="GO" id="GO:0009089">
    <property type="term" value="P:lysine biosynthetic process via diaminopimelate"/>
    <property type="evidence" value="ECO:0007669"/>
    <property type="project" value="UniProtKB-UniRule"/>
</dbReference>
<dbReference type="UniPathway" id="UPA00034">
    <property type="reaction ID" value="UER00021"/>
</dbReference>
<reference evidence="18" key="1">
    <citation type="submission" date="2016-11" db="EMBL/GenBank/DDBJ databases">
        <authorList>
            <person name="Varghese N."/>
            <person name="Submissions S."/>
        </authorList>
    </citation>
    <scope>NUCLEOTIDE SEQUENCE [LARGE SCALE GENOMIC DNA]</scope>
    <source>
        <strain evidence="18">DSM 17737</strain>
    </source>
</reference>
<feature type="active site" evidence="15">
    <location>
        <position position="68"/>
    </location>
</feature>
<dbReference type="Gene3D" id="3.40.630.10">
    <property type="entry name" value="Zn peptidases"/>
    <property type="match status" value="1"/>
</dbReference>
<dbReference type="GO" id="GO:0019877">
    <property type="term" value="P:diaminopimelate biosynthetic process"/>
    <property type="evidence" value="ECO:0007669"/>
    <property type="project" value="UniProtKB-UniRule"/>
</dbReference>
<evidence type="ECO:0000256" key="2">
    <source>
        <dbReference type="ARBA" id="ARBA00006746"/>
    </source>
</evidence>
<accession>A0A1N6EVZ1</accession>
<keyword evidence="12 15" id="KW-0170">Cobalt</keyword>
<name>A0A1N6EVZ1_9GAMM</name>
<dbReference type="InterPro" id="IPR011650">
    <property type="entry name" value="Peptidase_M20_dimer"/>
</dbReference>
<keyword evidence="8 15" id="KW-0378">Hydrolase</keyword>
<keyword evidence="9 15" id="KW-0862">Zinc</keyword>
<evidence type="ECO:0000256" key="9">
    <source>
        <dbReference type="ARBA" id="ARBA00022833"/>
    </source>
</evidence>
<dbReference type="CDD" id="cd03891">
    <property type="entry name" value="M20_DapE_proteobac"/>
    <property type="match status" value="1"/>
</dbReference>
<evidence type="ECO:0000256" key="12">
    <source>
        <dbReference type="ARBA" id="ARBA00023285"/>
    </source>
</evidence>
<keyword evidence="11 15" id="KW-0457">Lysine biosynthesis</keyword>
<dbReference type="OrthoDB" id="9809784at2"/>
<feature type="binding site" evidence="15">
    <location>
        <position position="66"/>
    </location>
    <ligand>
        <name>Zn(2+)</name>
        <dbReference type="ChEBI" id="CHEBI:29105"/>
        <label>1</label>
    </ligand>
</feature>
<dbReference type="Gene3D" id="3.30.70.360">
    <property type="match status" value="1"/>
</dbReference>